<keyword evidence="1" id="KW-0547">Nucleotide-binding</keyword>
<dbReference type="Pfam" id="PF00069">
    <property type="entry name" value="Pkinase"/>
    <property type="match status" value="1"/>
</dbReference>
<gene>
    <name evidence="3" type="primary">RPS6KA2</name>
    <name evidence="3" type="ORF">SCUCBS95973_007423</name>
</gene>
<dbReference type="EC" id="2.7.11.1" evidence="3"/>
<dbReference type="PANTHER" id="PTHR44167:SF30">
    <property type="entry name" value="PHOSPHORYLASE KINASE"/>
    <property type="match status" value="1"/>
</dbReference>
<dbReference type="PROSITE" id="PS00107">
    <property type="entry name" value="PROTEIN_KINASE_ATP"/>
    <property type="match status" value="1"/>
</dbReference>
<dbReference type="Gene3D" id="1.10.510.10">
    <property type="entry name" value="Transferase(Phosphotransferase) domain 1"/>
    <property type="match status" value="1"/>
</dbReference>
<dbReference type="InterPro" id="IPR011009">
    <property type="entry name" value="Kinase-like_dom_sf"/>
</dbReference>
<feature type="binding site" evidence="1">
    <location>
        <position position="137"/>
    </location>
    <ligand>
        <name>ATP</name>
        <dbReference type="ChEBI" id="CHEBI:30616"/>
    </ligand>
</feature>
<name>A0ABP0CFK8_9PEZI</name>
<dbReference type="InterPro" id="IPR017441">
    <property type="entry name" value="Protein_kinase_ATP_BS"/>
</dbReference>
<keyword evidence="3" id="KW-0808">Transferase</keyword>
<dbReference type="GO" id="GO:0004674">
    <property type="term" value="F:protein serine/threonine kinase activity"/>
    <property type="evidence" value="ECO:0007669"/>
    <property type="project" value="UniProtKB-EC"/>
</dbReference>
<protein>
    <submittedName>
        <fullName evidence="3">Ribosomal protein S6 kinase alpha-2</fullName>
        <ecNumber evidence="3">2.7.11.1</ecNumber>
    </submittedName>
</protein>
<evidence type="ECO:0000313" key="3">
    <source>
        <dbReference type="EMBL" id="CAK7229994.1"/>
    </source>
</evidence>
<keyword evidence="3" id="KW-0418">Kinase</keyword>
<proteinExistence type="predicted"/>
<dbReference type="Proteomes" id="UP001642405">
    <property type="component" value="Unassembled WGS sequence"/>
</dbReference>
<comment type="caution">
    <text evidence="3">The sequence shown here is derived from an EMBL/GenBank/DDBJ whole genome shotgun (WGS) entry which is preliminary data.</text>
</comment>
<dbReference type="SUPFAM" id="SSF56112">
    <property type="entry name" value="Protein kinase-like (PK-like)"/>
    <property type="match status" value="1"/>
</dbReference>
<sequence length="421" mass="46657">MISVPGHPSTLYVDAGCALEMLQRAEIDFGASPGNLFQSLRVSIHRDGKPDGWEDYCNRLAGWNPTTTTNNNEGNGISGNGLAGADVTSGTSRTWTSSPPLQQFFGKYKRCEQLGNGAMGEVYRCIDLNTGNCYAMKQFKETMREEEKSSLIRVDHPHVVKYVDFLLPDTLSPSTSGLLIMEYVQGDNLEQVISSSTVDSFLSHEEIREILYQLLSAVAHLHDHKSTHRDIKPANIVLVSRSPIYIKLVDFGFASDKSRFNTSCGTRLFIAPEVLVNKAERVANNKIDVFAIGVLTMRLEGEMFGLNPRDYHSAKTCCDAVQRRVEQLRESVTPLLPHWDLAMRMLHSEPALRLSAKEFLQHSFFANKKGQDGVSAPISIPPRTLPGGHYRGHSDDAAGAYPSPTSIGSAHISFYLDVPRR</sequence>
<organism evidence="3 4">
    <name type="scientific">Sporothrix curviconia</name>
    <dbReference type="NCBI Taxonomy" id="1260050"/>
    <lineage>
        <taxon>Eukaryota</taxon>
        <taxon>Fungi</taxon>
        <taxon>Dikarya</taxon>
        <taxon>Ascomycota</taxon>
        <taxon>Pezizomycotina</taxon>
        <taxon>Sordariomycetes</taxon>
        <taxon>Sordariomycetidae</taxon>
        <taxon>Ophiostomatales</taxon>
        <taxon>Ophiostomataceae</taxon>
        <taxon>Sporothrix</taxon>
    </lineage>
</organism>
<accession>A0ABP0CFK8</accession>
<reference evidence="3 4" key="1">
    <citation type="submission" date="2024-01" db="EMBL/GenBank/DDBJ databases">
        <authorList>
            <person name="Allen C."/>
            <person name="Tagirdzhanova G."/>
        </authorList>
    </citation>
    <scope>NUCLEOTIDE SEQUENCE [LARGE SCALE GENOMIC DNA]</scope>
</reference>
<keyword evidence="1" id="KW-0067">ATP-binding</keyword>
<dbReference type="PROSITE" id="PS50011">
    <property type="entry name" value="PROTEIN_KINASE_DOM"/>
    <property type="match status" value="1"/>
</dbReference>
<keyword evidence="4" id="KW-1185">Reference proteome</keyword>
<evidence type="ECO:0000256" key="1">
    <source>
        <dbReference type="PROSITE-ProRule" id="PRU10141"/>
    </source>
</evidence>
<feature type="domain" description="Protein kinase" evidence="2">
    <location>
        <begin position="108"/>
        <end position="365"/>
    </location>
</feature>
<evidence type="ECO:0000313" key="4">
    <source>
        <dbReference type="Proteomes" id="UP001642405"/>
    </source>
</evidence>
<dbReference type="InterPro" id="IPR000719">
    <property type="entry name" value="Prot_kinase_dom"/>
</dbReference>
<dbReference type="SMART" id="SM00220">
    <property type="entry name" value="S_TKc"/>
    <property type="match status" value="1"/>
</dbReference>
<dbReference type="PANTHER" id="PTHR44167">
    <property type="entry name" value="OVARIAN-SPECIFIC SERINE/THREONINE-PROTEIN KINASE LOK-RELATED"/>
    <property type="match status" value="1"/>
</dbReference>
<dbReference type="EMBL" id="CAWUHB010000051">
    <property type="protein sequence ID" value="CAK7229994.1"/>
    <property type="molecule type" value="Genomic_DNA"/>
</dbReference>
<evidence type="ECO:0000259" key="2">
    <source>
        <dbReference type="PROSITE" id="PS50011"/>
    </source>
</evidence>